<evidence type="ECO:0000256" key="1">
    <source>
        <dbReference type="ARBA" id="ARBA00007992"/>
    </source>
</evidence>
<accession>A0AAJ0M0V7</accession>
<protein>
    <recommendedName>
        <fullName evidence="5">FAD-binding domain-containing protein</fullName>
    </recommendedName>
</protein>
<comment type="similarity">
    <text evidence="1">Belongs to the paxM FAD-dependent monooxygenase family.</text>
</comment>
<dbReference type="InterPro" id="IPR036188">
    <property type="entry name" value="FAD/NAD-bd_sf"/>
</dbReference>
<evidence type="ECO:0000256" key="3">
    <source>
        <dbReference type="ARBA" id="ARBA00022827"/>
    </source>
</evidence>
<organism evidence="6 7">
    <name type="scientific">Chaetomium strumarium</name>
    <dbReference type="NCBI Taxonomy" id="1170767"/>
    <lineage>
        <taxon>Eukaryota</taxon>
        <taxon>Fungi</taxon>
        <taxon>Dikarya</taxon>
        <taxon>Ascomycota</taxon>
        <taxon>Pezizomycotina</taxon>
        <taxon>Sordariomycetes</taxon>
        <taxon>Sordariomycetidae</taxon>
        <taxon>Sordariales</taxon>
        <taxon>Chaetomiaceae</taxon>
        <taxon>Chaetomium</taxon>
    </lineage>
</organism>
<evidence type="ECO:0000256" key="4">
    <source>
        <dbReference type="ARBA" id="ARBA00023002"/>
    </source>
</evidence>
<dbReference type="Proteomes" id="UP001273166">
    <property type="component" value="Unassembled WGS sequence"/>
</dbReference>
<reference evidence="6" key="1">
    <citation type="journal article" date="2023" name="Mol. Phylogenet. Evol.">
        <title>Genome-scale phylogeny and comparative genomics of the fungal order Sordariales.</title>
        <authorList>
            <person name="Hensen N."/>
            <person name="Bonometti L."/>
            <person name="Westerberg I."/>
            <person name="Brannstrom I.O."/>
            <person name="Guillou S."/>
            <person name="Cros-Aarteil S."/>
            <person name="Calhoun S."/>
            <person name="Haridas S."/>
            <person name="Kuo A."/>
            <person name="Mondo S."/>
            <person name="Pangilinan J."/>
            <person name="Riley R."/>
            <person name="LaButti K."/>
            <person name="Andreopoulos B."/>
            <person name="Lipzen A."/>
            <person name="Chen C."/>
            <person name="Yan M."/>
            <person name="Daum C."/>
            <person name="Ng V."/>
            <person name="Clum A."/>
            <person name="Steindorff A."/>
            <person name="Ohm R.A."/>
            <person name="Martin F."/>
            <person name="Silar P."/>
            <person name="Natvig D.O."/>
            <person name="Lalanne C."/>
            <person name="Gautier V."/>
            <person name="Ament-Velasquez S.L."/>
            <person name="Kruys A."/>
            <person name="Hutchinson M.I."/>
            <person name="Powell A.J."/>
            <person name="Barry K."/>
            <person name="Miller A.N."/>
            <person name="Grigoriev I.V."/>
            <person name="Debuchy R."/>
            <person name="Gladieux P."/>
            <person name="Hiltunen Thoren M."/>
            <person name="Johannesson H."/>
        </authorList>
    </citation>
    <scope>NUCLEOTIDE SEQUENCE</scope>
    <source>
        <strain evidence="6">CBS 333.67</strain>
    </source>
</reference>
<dbReference type="PANTHER" id="PTHR46720">
    <property type="entry name" value="HYDROXYLASE, PUTATIVE (AFU_ORTHOLOGUE AFUA_3G01460)-RELATED"/>
    <property type="match status" value="1"/>
</dbReference>
<keyword evidence="2" id="KW-0285">Flavoprotein</keyword>
<dbReference type="GO" id="GO:0044550">
    <property type="term" value="P:secondary metabolite biosynthetic process"/>
    <property type="evidence" value="ECO:0007669"/>
    <property type="project" value="TreeGrafter"/>
</dbReference>
<dbReference type="RefSeq" id="XP_062720645.1">
    <property type="nucleotide sequence ID" value="XM_062865851.1"/>
</dbReference>
<dbReference type="PRINTS" id="PR00420">
    <property type="entry name" value="RNGMNOXGNASE"/>
</dbReference>
<keyword evidence="4" id="KW-0560">Oxidoreductase</keyword>
<keyword evidence="7" id="KW-1185">Reference proteome</keyword>
<reference evidence="6" key="2">
    <citation type="submission" date="2023-06" db="EMBL/GenBank/DDBJ databases">
        <authorList>
            <consortium name="Lawrence Berkeley National Laboratory"/>
            <person name="Mondo S.J."/>
            <person name="Hensen N."/>
            <person name="Bonometti L."/>
            <person name="Westerberg I."/>
            <person name="Brannstrom I.O."/>
            <person name="Guillou S."/>
            <person name="Cros-Aarteil S."/>
            <person name="Calhoun S."/>
            <person name="Haridas S."/>
            <person name="Kuo A."/>
            <person name="Pangilinan J."/>
            <person name="Riley R."/>
            <person name="Labutti K."/>
            <person name="Andreopoulos B."/>
            <person name="Lipzen A."/>
            <person name="Chen C."/>
            <person name="Yanf M."/>
            <person name="Daum C."/>
            <person name="Ng V."/>
            <person name="Clum A."/>
            <person name="Steindorff A."/>
            <person name="Ohm R."/>
            <person name="Martin F."/>
            <person name="Silar P."/>
            <person name="Natvig D."/>
            <person name="Lalanne C."/>
            <person name="Gautier V."/>
            <person name="Ament-Velasquez S.L."/>
            <person name="Kruys A."/>
            <person name="Hutchinson M.I."/>
            <person name="Powell A.J."/>
            <person name="Barry K."/>
            <person name="Miller A.N."/>
            <person name="Grigoriev I.V."/>
            <person name="Debuchy R."/>
            <person name="Gladieux P."/>
            <person name="Thoren M.H."/>
            <person name="Johannesson H."/>
        </authorList>
    </citation>
    <scope>NUCLEOTIDE SEQUENCE</scope>
    <source>
        <strain evidence="6">CBS 333.67</strain>
    </source>
</reference>
<evidence type="ECO:0000313" key="6">
    <source>
        <dbReference type="EMBL" id="KAK3304865.1"/>
    </source>
</evidence>
<dbReference type="InterPro" id="IPR051104">
    <property type="entry name" value="FAD_monoxygenase"/>
</dbReference>
<dbReference type="Gene3D" id="3.50.50.60">
    <property type="entry name" value="FAD/NAD(P)-binding domain"/>
    <property type="match status" value="1"/>
</dbReference>
<dbReference type="Pfam" id="PF01494">
    <property type="entry name" value="FAD_binding_3"/>
    <property type="match status" value="1"/>
</dbReference>
<dbReference type="GO" id="GO:0071949">
    <property type="term" value="F:FAD binding"/>
    <property type="evidence" value="ECO:0007669"/>
    <property type="project" value="InterPro"/>
</dbReference>
<dbReference type="AlphaFoldDB" id="A0AAJ0M0V7"/>
<evidence type="ECO:0000259" key="5">
    <source>
        <dbReference type="Pfam" id="PF01494"/>
    </source>
</evidence>
<proteinExistence type="inferred from homology"/>
<name>A0AAJ0M0V7_9PEZI</name>
<dbReference type="SUPFAM" id="SSF51905">
    <property type="entry name" value="FAD/NAD(P)-binding domain"/>
    <property type="match status" value="1"/>
</dbReference>
<feature type="domain" description="FAD-binding" evidence="5">
    <location>
        <begin position="20"/>
        <end position="391"/>
    </location>
</feature>
<sequence>MADILPNVSGGEGDGPEPRLEVAVVGGGIVGVVTALGLLHREMQVTVYERAAQINEIGAGIAFTGVARECLQRLNPRLLEILSEVGRRSPRETIRYWDGFHPRTKEAAEREESSLLFEVPEGDLAFWACLRSHLLLGMAAQLPEGTVQFGKQLVNYVDVQGSDRVALAFADGSTAEADVVIGCDGIHSATRKLLLGADHPATKPSYSHKKFFRAIVPFPGAVAALGPDKAHDYCIHLGPDAHMISFPVNNAAMYNIFLAIHDPDDWLDPHAMVAPSTRAEASAALRDWGPHVAEIVNLLPEQLPKYGVFDMAENPAPAYACGRVCIAGDAAHASSPFHGAGAGMGVEDALVLAELLAQVQNLPVAVRLRALPAALEAFSAVRRERSQWLVQSSRDMGDILQWRYPATARDSRKIKAEFQRRARKIWDFDVNGMVVEAKTEYRRRVGSLLQGHRTTN</sequence>
<keyword evidence="3" id="KW-0274">FAD</keyword>
<dbReference type="GeneID" id="87884680"/>
<dbReference type="PANTHER" id="PTHR46720:SF3">
    <property type="entry name" value="FAD-BINDING DOMAIN-CONTAINING PROTEIN-RELATED"/>
    <property type="match status" value="1"/>
</dbReference>
<dbReference type="EMBL" id="JAUDZG010000005">
    <property type="protein sequence ID" value="KAK3304865.1"/>
    <property type="molecule type" value="Genomic_DNA"/>
</dbReference>
<gene>
    <name evidence="6" type="ORF">B0T15DRAFT_437576</name>
</gene>
<dbReference type="InterPro" id="IPR002938">
    <property type="entry name" value="FAD-bd"/>
</dbReference>
<comment type="caution">
    <text evidence="6">The sequence shown here is derived from an EMBL/GenBank/DDBJ whole genome shotgun (WGS) entry which is preliminary data.</text>
</comment>
<evidence type="ECO:0000256" key="2">
    <source>
        <dbReference type="ARBA" id="ARBA00022630"/>
    </source>
</evidence>
<dbReference type="GO" id="GO:0016491">
    <property type="term" value="F:oxidoreductase activity"/>
    <property type="evidence" value="ECO:0007669"/>
    <property type="project" value="UniProtKB-KW"/>
</dbReference>
<evidence type="ECO:0000313" key="7">
    <source>
        <dbReference type="Proteomes" id="UP001273166"/>
    </source>
</evidence>